<comment type="caution">
    <text evidence="2">The sequence shown here is derived from an EMBL/GenBank/DDBJ whole genome shotgun (WGS) entry which is preliminary data.</text>
</comment>
<gene>
    <name evidence="2" type="ORF">O181_079292</name>
</gene>
<evidence type="ECO:0000313" key="2">
    <source>
        <dbReference type="EMBL" id="MBW0539577.1"/>
    </source>
</evidence>
<proteinExistence type="predicted"/>
<keyword evidence="3" id="KW-1185">Reference proteome</keyword>
<reference evidence="2" key="1">
    <citation type="submission" date="2021-03" db="EMBL/GenBank/DDBJ databases">
        <title>Draft genome sequence of rust myrtle Austropuccinia psidii MF-1, a brazilian biotype.</title>
        <authorList>
            <person name="Quecine M.C."/>
            <person name="Pachon D.M.R."/>
            <person name="Bonatelli M.L."/>
            <person name="Correr F.H."/>
            <person name="Franceschini L.M."/>
            <person name="Leite T.F."/>
            <person name="Margarido G.R.A."/>
            <person name="Almeida C.A."/>
            <person name="Ferrarezi J.A."/>
            <person name="Labate C.A."/>
        </authorList>
    </citation>
    <scope>NUCLEOTIDE SEQUENCE</scope>
    <source>
        <strain evidence="2">MF-1</strain>
    </source>
</reference>
<evidence type="ECO:0000313" key="3">
    <source>
        <dbReference type="Proteomes" id="UP000765509"/>
    </source>
</evidence>
<dbReference type="Proteomes" id="UP000765509">
    <property type="component" value="Unassembled WGS sequence"/>
</dbReference>
<name>A0A9Q3IGD7_9BASI</name>
<dbReference type="AlphaFoldDB" id="A0A9Q3IGD7"/>
<evidence type="ECO:0000256" key="1">
    <source>
        <dbReference type="SAM" id="MobiDB-lite"/>
    </source>
</evidence>
<accession>A0A9Q3IGD7</accession>
<dbReference type="EMBL" id="AVOT02044206">
    <property type="protein sequence ID" value="MBW0539577.1"/>
    <property type="molecule type" value="Genomic_DNA"/>
</dbReference>
<protein>
    <submittedName>
        <fullName evidence="2">Uncharacterized protein</fullName>
    </submittedName>
</protein>
<feature type="region of interest" description="Disordered" evidence="1">
    <location>
        <begin position="27"/>
        <end position="52"/>
    </location>
</feature>
<feature type="region of interest" description="Disordered" evidence="1">
    <location>
        <begin position="100"/>
        <end position="137"/>
    </location>
</feature>
<feature type="compositionally biased region" description="Basic residues" evidence="1">
    <location>
        <begin position="125"/>
        <end position="137"/>
    </location>
</feature>
<sequence>MTTKRGLQYFIQSDGGGIRSRVYISKGKRKAEIPSGTESTQGSAMSKRQVPDMPMISEPKLELSMSNSNRDKSHSEGSNRHLYQLVQTVLHSVKGQILGNVATDPPSGWNRLSSKPQIKKIKEYHAKKKRQERKNLQ</sequence>
<organism evidence="2 3">
    <name type="scientific">Austropuccinia psidii MF-1</name>
    <dbReference type="NCBI Taxonomy" id="1389203"/>
    <lineage>
        <taxon>Eukaryota</taxon>
        <taxon>Fungi</taxon>
        <taxon>Dikarya</taxon>
        <taxon>Basidiomycota</taxon>
        <taxon>Pucciniomycotina</taxon>
        <taxon>Pucciniomycetes</taxon>
        <taxon>Pucciniales</taxon>
        <taxon>Sphaerophragmiaceae</taxon>
        <taxon>Austropuccinia</taxon>
    </lineage>
</organism>
<feature type="compositionally biased region" description="Polar residues" evidence="1">
    <location>
        <begin position="36"/>
        <end position="46"/>
    </location>
</feature>